<sequence length="179" mass="20652">MLLKSILVIITISYPFIVYFGLNRFEPSVVLYFLVVLLALRWRIEKQSSMRKVLIFSALAILVIAYFIGDLEGLKMYPVTVNLAMLILFSSSLYAKQSIVEKLARLKEPDLPPEAVAYTRKVTQVWCAFFAINGSIAFFTALWTSNETWLFYNGFLAYILIGTLVSGEWLIRYRVKRRL</sequence>
<evidence type="ECO:0000313" key="2">
    <source>
        <dbReference type="EMBL" id="MBJ7538702.1"/>
    </source>
</evidence>
<reference evidence="2" key="1">
    <citation type="submission" date="2020-12" db="EMBL/GenBank/DDBJ databases">
        <title>Marinomonas arctica sp. nov., a psychrotolerant bacterium isolated from the Arctic.</title>
        <authorList>
            <person name="Zhang Y."/>
        </authorList>
    </citation>
    <scope>NUCLEOTIDE SEQUENCE</scope>
    <source>
        <strain evidence="2">C1424</strain>
    </source>
</reference>
<keyword evidence="1" id="KW-1133">Transmembrane helix</keyword>
<evidence type="ECO:0008006" key="4">
    <source>
        <dbReference type="Google" id="ProtNLM"/>
    </source>
</evidence>
<feature type="transmembrane region" description="Helical" evidence="1">
    <location>
        <begin position="125"/>
        <end position="143"/>
    </location>
</feature>
<feature type="transmembrane region" description="Helical" evidence="1">
    <location>
        <begin position="75"/>
        <end position="95"/>
    </location>
</feature>
<keyword evidence="3" id="KW-1185">Reference proteome</keyword>
<dbReference type="Proteomes" id="UP000628710">
    <property type="component" value="Unassembled WGS sequence"/>
</dbReference>
<accession>A0A934N2F4</accession>
<dbReference type="RefSeq" id="WP_199469110.1">
    <property type="nucleotide sequence ID" value="NZ_JAEMNX010000017.1"/>
</dbReference>
<proteinExistence type="predicted"/>
<comment type="caution">
    <text evidence="2">The sequence shown here is derived from an EMBL/GenBank/DDBJ whole genome shotgun (WGS) entry which is preliminary data.</text>
</comment>
<gene>
    <name evidence="2" type="ORF">I8J31_13530</name>
</gene>
<name>A0A934N2F4_9GAMM</name>
<feature type="transmembrane region" description="Helical" evidence="1">
    <location>
        <begin position="5"/>
        <end position="22"/>
    </location>
</feature>
<feature type="transmembrane region" description="Helical" evidence="1">
    <location>
        <begin position="28"/>
        <end position="44"/>
    </location>
</feature>
<protein>
    <recommendedName>
        <fullName evidence="4">DNA gyrase subunit B</fullName>
    </recommendedName>
</protein>
<feature type="transmembrane region" description="Helical" evidence="1">
    <location>
        <begin position="53"/>
        <end position="69"/>
    </location>
</feature>
<evidence type="ECO:0000313" key="3">
    <source>
        <dbReference type="Proteomes" id="UP000628710"/>
    </source>
</evidence>
<keyword evidence="1" id="KW-0472">Membrane</keyword>
<organism evidence="2 3">
    <name type="scientific">Marinomonas transparens</name>
    <dbReference type="NCBI Taxonomy" id="2795388"/>
    <lineage>
        <taxon>Bacteria</taxon>
        <taxon>Pseudomonadati</taxon>
        <taxon>Pseudomonadota</taxon>
        <taxon>Gammaproteobacteria</taxon>
        <taxon>Oceanospirillales</taxon>
        <taxon>Oceanospirillaceae</taxon>
        <taxon>Marinomonas</taxon>
    </lineage>
</organism>
<feature type="transmembrane region" description="Helical" evidence="1">
    <location>
        <begin position="149"/>
        <end position="171"/>
    </location>
</feature>
<keyword evidence="1" id="KW-0812">Transmembrane</keyword>
<dbReference type="AlphaFoldDB" id="A0A934N2F4"/>
<evidence type="ECO:0000256" key="1">
    <source>
        <dbReference type="SAM" id="Phobius"/>
    </source>
</evidence>
<dbReference type="EMBL" id="JAEMNX010000017">
    <property type="protein sequence ID" value="MBJ7538702.1"/>
    <property type="molecule type" value="Genomic_DNA"/>
</dbReference>